<evidence type="ECO:0000313" key="5">
    <source>
        <dbReference type="Proteomes" id="UP000324748"/>
    </source>
</evidence>
<comment type="caution">
    <text evidence="2">The sequence shown here is derived from an EMBL/GenBank/DDBJ whole genome shotgun (WGS) entry which is preliminary data.</text>
</comment>
<dbReference type="Proteomes" id="UP000324748">
    <property type="component" value="Unassembled WGS sequence"/>
</dbReference>
<name>A0A5B0M3P8_PUCGR</name>
<sequence>MKLIFIGVALIAFASLLEGVKAGLVIKTLGGKSGSGGKVVHVGRVKGGHVAPGKSQTGTRSIMYGGGWWMEPTFG</sequence>
<evidence type="ECO:0000256" key="1">
    <source>
        <dbReference type="SAM" id="SignalP"/>
    </source>
</evidence>
<accession>A0A5B0M3P8</accession>
<evidence type="ECO:0000313" key="4">
    <source>
        <dbReference type="EMBL" id="KAA1090394.1"/>
    </source>
</evidence>
<evidence type="ECO:0000313" key="3">
    <source>
        <dbReference type="EMBL" id="KAA1085876.1"/>
    </source>
</evidence>
<dbReference type="EMBL" id="VSWC01000106">
    <property type="protein sequence ID" value="KAA1085876.1"/>
    <property type="molecule type" value="Genomic_DNA"/>
</dbReference>
<proteinExistence type="predicted"/>
<gene>
    <name evidence="3" type="ORF">PGT21_022124</name>
    <name evidence="4" type="ORF">PGTUg99_007257</name>
    <name evidence="2" type="ORF">PGTUg99_019725</name>
</gene>
<reference evidence="5 6" key="1">
    <citation type="submission" date="2019-05" db="EMBL/GenBank/DDBJ databases">
        <title>Emergence of the Ug99 lineage of the wheat stem rust pathogen through somatic hybridization.</title>
        <authorList>
            <person name="Li F."/>
            <person name="Upadhyaya N.M."/>
            <person name="Sperschneider J."/>
            <person name="Matny O."/>
            <person name="Nguyen-Phuc H."/>
            <person name="Mago R."/>
            <person name="Raley C."/>
            <person name="Miller M.E."/>
            <person name="Silverstein K.A.T."/>
            <person name="Henningsen E."/>
            <person name="Hirsch C.D."/>
            <person name="Visser B."/>
            <person name="Pretorius Z.A."/>
            <person name="Steffenson B.J."/>
            <person name="Schwessinger B."/>
            <person name="Dodds P.N."/>
            <person name="Figueroa M."/>
        </authorList>
    </citation>
    <scope>NUCLEOTIDE SEQUENCE [LARGE SCALE GENOMIC DNA]</scope>
    <source>
        <strain evidence="3">21-0</strain>
        <strain evidence="2 6">Ug99</strain>
    </source>
</reference>
<feature type="chain" id="PRO_5036366090" evidence="1">
    <location>
        <begin position="23"/>
        <end position="75"/>
    </location>
</feature>
<dbReference type="Proteomes" id="UP000325313">
    <property type="component" value="Unassembled WGS sequence"/>
</dbReference>
<evidence type="ECO:0000313" key="6">
    <source>
        <dbReference type="Proteomes" id="UP000325313"/>
    </source>
</evidence>
<dbReference type="AlphaFoldDB" id="A0A5B0M3P8"/>
<keyword evidence="5" id="KW-1185">Reference proteome</keyword>
<dbReference type="EMBL" id="VDEP01000386">
    <property type="protein sequence ID" value="KAA1090394.1"/>
    <property type="molecule type" value="Genomic_DNA"/>
</dbReference>
<evidence type="ECO:0000313" key="2">
    <source>
        <dbReference type="EMBL" id="KAA1071141.1"/>
    </source>
</evidence>
<feature type="signal peptide" evidence="1">
    <location>
        <begin position="1"/>
        <end position="22"/>
    </location>
</feature>
<keyword evidence="1" id="KW-0732">Signal</keyword>
<protein>
    <submittedName>
        <fullName evidence="2">Uncharacterized protein</fullName>
    </submittedName>
</protein>
<organism evidence="2 6">
    <name type="scientific">Puccinia graminis f. sp. tritici</name>
    <dbReference type="NCBI Taxonomy" id="56615"/>
    <lineage>
        <taxon>Eukaryota</taxon>
        <taxon>Fungi</taxon>
        <taxon>Dikarya</taxon>
        <taxon>Basidiomycota</taxon>
        <taxon>Pucciniomycotina</taxon>
        <taxon>Pucciniomycetes</taxon>
        <taxon>Pucciniales</taxon>
        <taxon>Pucciniaceae</taxon>
        <taxon>Puccinia</taxon>
    </lineage>
</organism>
<dbReference type="EMBL" id="VDEP01000480">
    <property type="protein sequence ID" value="KAA1071141.1"/>
    <property type="molecule type" value="Genomic_DNA"/>
</dbReference>